<dbReference type="RefSeq" id="WP_346757727.1">
    <property type="nucleotide sequence ID" value="NZ_JAUJEB010000001.1"/>
</dbReference>
<reference evidence="2" key="1">
    <citation type="submission" date="2023-06" db="EMBL/GenBank/DDBJ databases">
        <title>Genomic of Agaribacillus aureum.</title>
        <authorList>
            <person name="Wang G."/>
        </authorList>
    </citation>
    <scope>NUCLEOTIDE SEQUENCE</scope>
    <source>
        <strain evidence="2">BMA12</strain>
    </source>
</reference>
<evidence type="ECO:0000313" key="2">
    <source>
        <dbReference type="EMBL" id="MDN5212410.1"/>
    </source>
</evidence>
<accession>A0ABT8L3R4</accession>
<name>A0ABT8L3R4_9BACT</name>
<protein>
    <submittedName>
        <fullName evidence="2">Phosphatase PAP2 family protein</fullName>
    </submittedName>
</protein>
<proteinExistence type="predicted"/>
<gene>
    <name evidence="2" type="ORF">QQ020_10150</name>
</gene>
<organism evidence="2 3">
    <name type="scientific">Agaribacillus aureus</name>
    <dbReference type="NCBI Taxonomy" id="3051825"/>
    <lineage>
        <taxon>Bacteria</taxon>
        <taxon>Pseudomonadati</taxon>
        <taxon>Bacteroidota</taxon>
        <taxon>Cytophagia</taxon>
        <taxon>Cytophagales</taxon>
        <taxon>Splendidivirgaceae</taxon>
        <taxon>Agaribacillus</taxon>
    </lineage>
</organism>
<dbReference type="PANTHER" id="PTHR14969:SF13">
    <property type="entry name" value="AT30094P"/>
    <property type="match status" value="1"/>
</dbReference>
<dbReference type="PANTHER" id="PTHR14969">
    <property type="entry name" value="SPHINGOSINE-1-PHOSPHATE PHOSPHOHYDROLASE"/>
    <property type="match status" value="1"/>
</dbReference>
<dbReference type="Gene3D" id="1.20.144.10">
    <property type="entry name" value="Phosphatidic acid phosphatase type 2/haloperoxidase"/>
    <property type="match status" value="1"/>
</dbReference>
<dbReference type="SUPFAM" id="SSF48317">
    <property type="entry name" value="Acid phosphatase/Vanadium-dependent haloperoxidase"/>
    <property type="match status" value="1"/>
</dbReference>
<feature type="domain" description="Phosphatidic acid phosphatase type 2/haloperoxidase" evidence="1">
    <location>
        <begin position="135"/>
        <end position="246"/>
    </location>
</feature>
<evidence type="ECO:0000259" key="1">
    <source>
        <dbReference type="SMART" id="SM00014"/>
    </source>
</evidence>
<comment type="caution">
    <text evidence="2">The sequence shown here is derived from an EMBL/GenBank/DDBJ whole genome shotgun (WGS) entry which is preliminary data.</text>
</comment>
<dbReference type="SMART" id="SM00014">
    <property type="entry name" value="acidPPc"/>
    <property type="match status" value="1"/>
</dbReference>
<dbReference type="InterPro" id="IPR000326">
    <property type="entry name" value="PAP2/HPO"/>
</dbReference>
<keyword evidence="3" id="KW-1185">Reference proteome</keyword>
<dbReference type="Pfam" id="PF01569">
    <property type="entry name" value="PAP2"/>
    <property type="match status" value="1"/>
</dbReference>
<sequence length="284" mass="31239">MKCKSLKPLAILLLTLLLFHQSSYGQQHKDNTWNHLKTDAYYMGDGFLHVLKSPARWKGKDFLKVAGFLGGAFLISFLDEPFNDWALDNNNPRRRENLEKFADITGKPGPAIVGFSAIYGTGLLLNNETIRDAGVVIFGSLASTALMQTISKAATGRARPASGLRYDVFKPFSNDPAFHSFPSGHAVSSMTITAALARQINFKPARIFLYGIGIATGFARSFNQAHWLSDVVVSMGLTYLAVHTVEKRYQEKKAAANGLPPPSSKTRVNFIPYATGFKMTVTFP</sequence>
<evidence type="ECO:0000313" key="3">
    <source>
        <dbReference type="Proteomes" id="UP001172083"/>
    </source>
</evidence>
<dbReference type="Proteomes" id="UP001172083">
    <property type="component" value="Unassembled WGS sequence"/>
</dbReference>
<dbReference type="InterPro" id="IPR036938">
    <property type="entry name" value="PAP2/HPO_sf"/>
</dbReference>
<dbReference type="EMBL" id="JAUJEB010000001">
    <property type="protein sequence ID" value="MDN5212410.1"/>
    <property type="molecule type" value="Genomic_DNA"/>
</dbReference>